<dbReference type="InterPro" id="IPR013325">
    <property type="entry name" value="RNA_pol_sigma_r2"/>
</dbReference>
<accession>A0ABW8K3H6</accession>
<dbReference type="Gene3D" id="1.10.10.10">
    <property type="entry name" value="Winged helix-like DNA-binding domain superfamily/Winged helix DNA-binding domain"/>
    <property type="match status" value="1"/>
</dbReference>
<dbReference type="InterPro" id="IPR036388">
    <property type="entry name" value="WH-like_DNA-bd_sf"/>
</dbReference>
<dbReference type="EMBL" id="JADIKD010000007">
    <property type="protein sequence ID" value="MFK2916731.1"/>
    <property type="molecule type" value="Genomic_DNA"/>
</dbReference>
<dbReference type="InterPro" id="IPR013249">
    <property type="entry name" value="RNA_pol_sigma70_r4_t2"/>
</dbReference>
<feature type="domain" description="RNA polymerase sigma-70 region 2" evidence="1">
    <location>
        <begin position="21"/>
        <end position="79"/>
    </location>
</feature>
<dbReference type="Pfam" id="PF04542">
    <property type="entry name" value="Sigma70_r2"/>
    <property type="match status" value="1"/>
</dbReference>
<dbReference type="SUPFAM" id="SSF88946">
    <property type="entry name" value="Sigma2 domain of RNA polymerase sigma factors"/>
    <property type="match status" value="1"/>
</dbReference>
<reference evidence="4 5" key="1">
    <citation type="submission" date="2020-10" db="EMBL/GenBank/DDBJ databases">
        <title>Phylogeny of dyella-like bacteria.</title>
        <authorList>
            <person name="Fu J."/>
        </authorList>
    </citation>
    <scope>NUCLEOTIDE SEQUENCE [LARGE SCALE GENOMIC DNA]</scope>
    <source>
        <strain evidence="4 5">BB4</strain>
    </source>
</reference>
<comment type="caution">
    <text evidence="4">The sequence shown here is derived from an EMBL/GenBank/DDBJ whole genome shotgun (WGS) entry which is preliminary data.</text>
</comment>
<evidence type="ECO:0000259" key="1">
    <source>
        <dbReference type="Pfam" id="PF04542"/>
    </source>
</evidence>
<organism evidence="4 5">
    <name type="scientific">Dyella koreensis</name>
    <dbReference type="NCBI Taxonomy" id="311235"/>
    <lineage>
        <taxon>Bacteria</taxon>
        <taxon>Pseudomonadati</taxon>
        <taxon>Pseudomonadota</taxon>
        <taxon>Gammaproteobacteria</taxon>
        <taxon>Lysobacterales</taxon>
        <taxon>Rhodanobacteraceae</taxon>
        <taxon>Dyella</taxon>
    </lineage>
</organism>
<evidence type="ECO:0000259" key="3">
    <source>
        <dbReference type="Pfam" id="PF20239"/>
    </source>
</evidence>
<dbReference type="RefSeq" id="WP_379986135.1">
    <property type="nucleotide sequence ID" value="NZ_JADIKD010000007.1"/>
</dbReference>
<dbReference type="SUPFAM" id="SSF88659">
    <property type="entry name" value="Sigma3 and sigma4 domains of RNA polymerase sigma factors"/>
    <property type="match status" value="1"/>
</dbReference>
<sequence length="428" mass="47093">MTATDIHRAIDAVWRIESARLIAGLARMVRDVGLAEELAQDALVVALEQWPESGVPDNPGAWLMTTAKHRAIDRLRRSKLIERKHEEIARDMEDEPAFAFSEVELAADDHIGDDMLRLVFTACHPLLSMDARVALTLRLLGGLTTDEIARAFLVPEPTIAQRIVRAKRTLSEAKVPFEVPRGEELQSRLTSVLGVIYLIFNEGYSATAGDDWMRPALCEEALRLGRILAELAPQEAEVHGLVALMEIQASRAGARTGPSGEPILLLEQNRARWDRLLIRRGLASLERAEILDEQRGIYTSQAAIAACHARARTAEATDWRRIVTLYSELARIAPSPVVDLNRAVAVSMAFGPVPALAIVDALTSEPSLANYHLLPSVRGDLLRKLGRTSEAKAEFERAASLTRNARERELLLDRAADCAKTIDGPASP</sequence>
<evidence type="ECO:0000313" key="4">
    <source>
        <dbReference type="EMBL" id="MFK2916731.1"/>
    </source>
</evidence>
<feature type="domain" description="DUF6596" evidence="3">
    <location>
        <begin position="188"/>
        <end position="288"/>
    </location>
</feature>
<protein>
    <submittedName>
        <fullName evidence="4">RNA polymerase sigma factor</fullName>
    </submittedName>
</protein>
<evidence type="ECO:0000259" key="2">
    <source>
        <dbReference type="Pfam" id="PF08281"/>
    </source>
</evidence>
<dbReference type="InterPro" id="IPR014284">
    <property type="entry name" value="RNA_pol_sigma-70_dom"/>
</dbReference>
<dbReference type="InterPro" id="IPR046531">
    <property type="entry name" value="DUF6596"/>
</dbReference>
<proteinExistence type="predicted"/>
<gene>
    <name evidence="4" type="ORF">ISS97_05605</name>
</gene>
<evidence type="ECO:0000313" key="5">
    <source>
        <dbReference type="Proteomes" id="UP001620408"/>
    </source>
</evidence>
<dbReference type="PANTHER" id="PTHR47756:SF1">
    <property type="entry name" value="BLL0085 PROTEIN"/>
    <property type="match status" value="1"/>
</dbReference>
<dbReference type="NCBIfam" id="TIGR02937">
    <property type="entry name" value="sigma70-ECF"/>
    <property type="match status" value="1"/>
</dbReference>
<dbReference type="PANTHER" id="PTHR47756">
    <property type="entry name" value="BLL6612 PROTEIN-RELATED"/>
    <property type="match status" value="1"/>
</dbReference>
<dbReference type="Pfam" id="PF20239">
    <property type="entry name" value="DUF6596"/>
    <property type="match status" value="1"/>
</dbReference>
<dbReference type="Pfam" id="PF08281">
    <property type="entry name" value="Sigma70_r4_2"/>
    <property type="match status" value="1"/>
</dbReference>
<dbReference type="Gene3D" id="1.10.1740.10">
    <property type="match status" value="1"/>
</dbReference>
<dbReference type="InterPro" id="IPR013324">
    <property type="entry name" value="RNA_pol_sigma_r3/r4-like"/>
</dbReference>
<feature type="domain" description="RNA polymerase sigma factor 70 region 4 type 2" evidence="2">
    <location>
        <begin position="121"/>
        <end position="170"/>
    </location>
</feature>
<dbReference type="InterPro" id="IPR007627">
    <property type="entry name" value="RNA_pol_sigma70_r2"/>
</dbReference>
<keyword evidence="5" id="KW-1185">Reference proteome</keyword>
<name>A0ABW8K3H6_9GAMM</name>
<dbReference type="Proteomes" id="UP001620408">
    <property type="component" value="Unassembled WGS sequence"/>
</dbReference>